<gene>
    <name evidence="5" type="ORF">AV530_007091</name>
</gene>
<dbReference type="Gene3D" id="3.10.250.10">
    <property type="entry name" value="SRCR-like domain"/>
    <property type="match status" value="1"/>
</dbReference>
<comment type="caution">
    <text evidence="2">Lacks conserved residue(s) required for the propagation of feature annotation.</text>
</comment>
<sequence>MGGGGGPGGWGGPRETRSRVGPPGRMENKAMYLHTFSERENGSIFEEPFEGRNLSKLNLCEDGTGRIWMDDVSCTGTEQSLQHCSFSGWGRTNCGHAEDAGVKCLAL</sequence>
<evidence type="ECO:0000256" key="3">
    <source>
        <dbReference type="SAM" id="MobiDB-lite"/>
    </source>
</evidence>
<dbReference type="PANTHER" id="PTHR48071">
    <property type="entry name" value="SRCR DOMAIN-CONTAINING PROTEIN"/>
    <property type="match status" value="1"/>
</dbReference>
<evidence type="ECO:0000313" key="5">
    <source>
        <dbReference type="EMBL" id="OPJ72168.1"/>
    </source>
</evidence>
<feature type="region of interest" description="Disordered" evidence="3">
    <location>
        <begin position="1"/>
        <end position="26"/>
    </location>
</feature>
<dbReference type="Pfam" id="PF00530">
    <property type="entry name" value="SRCR"/>
    <property type="match status" value="1"/>
</dbReference>
<dbReference type="SMART" id="SM00202">
    <property type="entry name" value="SR"/>
    <property type="match status" value="1"/>
</dbReference>
<evidence type="ECO:0000256" key="2">
    <source>
        <dbReference type="PROSITE-ProRule" id="PRU00196"/>
    </source>
</evidence>
<evidence type="ECO:0000313" key="6">
    <source>
        <dbReference type="Proteomes" id="UP000190648"/>
    </source>
</evidence>
<keyword evidence="1 2" id="KW-1015">Disulfide bond</keyword>
<name>A0A1V4JJ23_PATFA</name>
<dbReference type="InterPro" id="IPR036772">
    <property type="entry name" value="SRCR-like_dom_sf"/>
</dbReference>
<dbReference type="PANTHER" id="PTHR48071:SF27">
    <property type="entry name" value="SCAVENGER RECEPTOR CYSTEINE-RICH TYPE 1 PROTEIN M130-LIKE"/>
    <property type="match status" value="1"/>
</dbReference>
<comment type="caution">
    <text evidence="5">The sequence shown here is derived from an EMBL/GenBank/DDBJ whole genome shotgun (WGS) entry which is preliminary data.</text>
</comment>
<dbReference type="InterPro" id="IPR001190">
    <property type="entry name" value="SRCR"/>
</dbReference>
<dbReference type="GO" id="GO:0016020">
    <property type="term" value="C:membrane"/>
    <property type="evidence" value="ECO:0007669"/>
    <property type="project" value="InterPro"/>
</dbReference>
<dbReference type="AlphaFoldDB" id="A0A1V4JJ23"/>
<protein>
    <recommendedName>
        <fullName evidence="4">SRCR domain-containing protein</fullName>
    </recommendedName>
</protein>
<evidence type="ECO:0000259" key="4">
    <source>
        <dbReference type="PROSITE" id="PS50287"/>
    </source>
</evidence>
<reference evidence="5 6" key="1">
    <citation type="submission" date="2016-02" db="EMBL/GenBank/DDBJ databases">
        <title>Band-tailed pigeon sequencing and assembly.</title>
        <authorList>
            <person name="Soares A.E."/>
            <person name="Novak B.J."/>
            <person name="Rice E.S."/>
            <person name="O'Connell B."/>
            <person name="Chang D."/>
            <person name="Weber S."/>
            <person name="Shapiro B."/>
        </authorList>
    </citation>
    <scope>NUCLEOTIDE SEQUENCE [LARGE SCALE GENOMIC DNA]</scope>
    <source>
        <strain evidence="5">BTP2013</strain>
        <tissue evidence="5">Blood</tissue>
    </source>
</reference>
<keyword evidence="6" id="KW-1185">Reference proteome</keyword>
<accession>A0A1V4JJ23</accession>
<dbReference type="OrthoDB" id="536948at2759"/>
<feature type="disulfide bond" evidence="2">
    <location>
        <begin position="74"/>
        <end position="84"/>
    </location>
</feature>
<evidence type="ECO:0000256" key="1">
    <source>
        <dbReference type="ARBA" id="ARBA00023157"/>
    </source>
</evidence>
<dbReference type="EMBL" id="LSYS01007269">
    <property type="protein sequence ID" value="OPJ72168.1"/>
    <property type="molecule type" value="Genomic_DNA"/>
</dbReference>
<dbReference type="Proteomes" id="UP000190648">
    <property type="component" value="Unassembled WGS sequence"/>
</dbReference>
<dbReference type="SUPFAM" id="SSF56487">
    <property type="entry name" value="SRCR-like"/>
    <property type="match status" value="1"/>
</dbReference>
<feature type="domain" description="SRCR" evidence="4">
    <location>
        <begin position="63"/>
        <end position="105"/>
    </location>
</feature>
<feature type="compositionally biased region" description="Gly residues" evidence="3">
    <location>
        <begin position="1"/>
        <end position="12"/>
    </location>
</feature>
<dbReference type="PROSITE" id="PS50287">
    <property type="entry name" value="SRCR_2"/>
    <property type="match status" value="1"/>
</dbReference>
<organism evidence="5 6">
    <name type="scientific">Patagioenas fasciata monilis</name>
    <dbReference type="NCBI Taxonomy" id="372326"/>
    <lineage>
        <taxon>Eukaryota</taxon>
        <taxon>Metazoa</taxon>
        <taxon>Chordata</taxon>
        <taxon>Craniata</taxon>
        <taxon>Vertebrata</taxon>
        <taxon>Euteleostomi</taxon>
        <taxon>Archelosauria</taxon>
        <taxon>Archosauria</taxon>
        <taxon>Dinosauria</taxon>
        <taxon>Saurischia</taxon>
        <taxon>Theropoda</taxon>
        <taxon>Coelurosauria</taxon>
        <taxon>Aves</taxon>
        <taxon>Neognathae</taxon>
        <taxon>Neoaves</taxon>
        <taxon>Columbimorphae</taxon>
        <taxon>Columbiformes</taxon>
        <taxon>Columbidae</taxon>
        <taxon>Patagioenas</taxon>
    </lineage>
</organism>
<dbReference type="STRING" id="372326.A0A1V4JJ23"/>
<proteinExistence type="predicted"/>
<dbReference type="PRINTS" id="PR00258">
    <property type="entry name" value="SPERACTRCPTR"/>
</dbReference>